<proteinExistence type="predicted"/>
<dbReference type="Pfam" id="PF02626">
    <property type="entry name" value="CT_A_B"/>
    <property type="match status" value="1"/>
</dbReference>
<dbReference type="AlphaFoldDB" id="A0A3N1HLA2"/>
<dbReference type="Gene3D" id="2.40.100.10">
    <property type="entry name" value="Cyclophilin-like"/>
    <property type="match status" value="2"/>
</dbReference>
<evidence type="ECO:0000259" key="5">
    <source>
        <dbReference type="SMART" id="SM00796"/>
    </source>
</evidence>
<dbReference type="NCBIfam" id="TIGR00724">
    <property type="entry name" value="urea_amlyse_rel"/>
    <property type="match status" value="1"/>
</dbReference>
<evidence type="ECO:0000313" key="7">
    <source>
        <dbReference type="EMBL" id="ROP43241.1"/>
    </source>
</evidence>
<dbReference type="Pfam" id="PF02682">
    <property type="entry name" value="CT_C_D"/>
    <property type="match status" value="1"/>
</dbReference>
<reference evidence="7 8" key="1">
    <citation type="journal article" date="2015" name="Stand. Genomic Sci.">
        <title>Genomic Encyclopedia of Bacterial and Archaeal Type Strains, Phase III: the genomes of soil and plant-associated and newly described type strains.</title>
        <authorList>
            <person name="Whitman W.B."/>
            <person name="Woyke T."/>
            <person name="Klenk H.P."/>
            <person name="Zhou Y."/>
            <person name="Lilburn T.G."/>
            <person name="Beck B.J."/>
            <person name="De Vos P."/>
            <person name="Vandamme P."/>
            <person name="Eisen J.A."/>
            <person name="Garrity G."/>
            <person name="Hugenholtz P."/>
            <person name="Kyrpides N.C."/>
        </authorList>
    </citation>
    <scope>NUCLEOTIDE SEQUENCE [LARGE SCALE GENOMIC DNA]</scope>
    <source>
        <strain evidence="7 8">CECT 7306</strain>
    </source>
</reference>
<feature type="domain" description="Carboxyltransferase" evidence="5">
    <location>
        <begin position="8"/>
        <end position="220"/>
    </location>
</feature>
<protein>
    <submittedName>
        <fullName evidence="7">KipI family sensor histidine kinase inhibitor</fullName>
    </submittedName>
</protein>
<comment type="caution">
    <text evidence="7">The sequence shown here is derived from an EMBL/GenBank/DDBJ whole genome shotgun (WGS) entry which is preliminary data.</text>
</comment>
<dbReference type="InterPro" id="IPR029000">
    <property type="entry name" value="Cyclophilin-like_dom_sf"/>
</dbReference>
<evidence type="ECO:0000256" key="3">
    <source>
        <dbReference type="ARBA" id="ARBA00022840"/>
    </source>
</evidence>
<evidence type="ECO:0000259" key="6">
    <source>
        <dbReference type="SMART" id="SM00797"/>
    </source>
</evidence>
<feature type="domain" description="Carboxyltransferase" evidence="6">
    <location>
        <begin position="279"/>
        <end position="545"/>
    </location>
</feature>
<dbReference type="InterPro" id="IPR052708">
    <property type="entry name" value="PxpC"/>
</dbReference>
<evidence type="ECO:0000313" key="8">
    <source>
        <dbReference type="Proteomes" id="UP000276232"/>
    </source>
</evidence>
<dbReference type="InterPro" id="IPR003778">
    <property type="entry name" value="CT_A_B"/>
</dbReference>
<sequence length="545" mass="54661">MPNGGLTPRLRPYGDAALLVDLGDAADEGVLRAVVVAAAALRDDPPPGLVDLVPAATTVLLRLRPGGVTAAAAHVRRVLGAAPAAGGPGAAEEADEAAGAVVDVPVRYDGPDLEQAARSLGTDAAGLVARHTDRPWVVAFTGFAPGFGYCVQEPGPDGSDGRTWDVPRLASPRTAVPPGSVGLAGPYSGVYPRASPGGWQLVGTTDVVLWDLERDPPALLAPGTRVRFRDVGGSAPAEARSPAAAAGPDRGASPVRALEVLAPGPGTTVQDLGRPGRAALGVGPSGAADRAAHRLAQRLVGNPEDAAGLEVVLGGLRVRARGALVVAVTGAPVPVRVDGVARATGEPLCLRDGAVLELGTAPEGVRAVVAVRGGVLVPPVLGSRSTDVLAGLGPAVPAAGDVLPVGDPTGARDVVCDLAPPLRVRRDGAVELRVVAGPRDGHVEGGAAALADRPWTVGQDVDRVGVRLAGEPLRRALDGEVPSEGVVRGALQVPPSGLPTLLLADHPVTGGYPVAATVVDADLDLAARLRPGDAVVLRLVPPPPT</sequence>
<keyword evidence="8" id="KW-1185">Reference proteome</keyword>
<dbReference type="PANTHER" id="PTHR43309:SF3">
    <property type="entry name" value="5-OXOPROLINASE SUBUNIT C"/>
    <property type="match status" value="1"/>
</dbReference>
<accession>A0A3N1HLA2</accession>
<dbReference type="SUPFAM" id="SSF50891">
    <property type="entry name" value="Cyclophilin-like"/>
    <property type="match status" value="2"/>
</dbReference>
<keyword evidence="2" id="KW-0378">Hydrolase</keyword>
<feature type="region of interest" description="Disordered" evidence="4">
    <location>
        <begin position="232"/>
        <end position="252"/>
    </location>
</feature>
<evidence type="ECO:0000256" key="2">
    <source>
        <dbReference type="ARBA" id="ARBA00022801"/>
    </source>
</evidence>
<evidence type="ECO:0000256" key="4">
    <source>
        <dbReference type="SAM" id="MobiDB-lite"/>
    </source>
</evidence>
<dbReference type="RefSeq" id="WP_199720088.1">
    <property type="nucleotide sequence ID" value="NZ_RJKN01000004.1"/>
</dbReference>
<dbReference type="SMART" id="SM00796">
    <property type="entry name" value="AHS1"/>
    <property type="match status" value="1"/>
</dbReference>
<keyword evidence="1" id="KW-0547">Nucleotide-binding</keyword>
<dbReference type="PANTHER" id="PTHR43309">
    <property type="entry name" value="5-OXOPROLINASE SUBUNIT C"/>
    <property type="match status" value="1"/>
</dbReference>
<dbReference type="SMART" id="SM00797">
    <property type="entry name" value="AHS2"/>
    <property type="match status" value="1"/>
</dbReference>
<organism evidence="7 8">
    <name type="scientific">Pseudokineococcus lusitanus</name>
    <dbReference type="NCBI Taxonomy" id="763993"/>
    <lineage>
        <taxon>Bacteria</taxon>
        <taxon>Bacillati</taxon>
        <taxon>Actinomycetota</taxon>
        <taxon>Actinomycetes</taxon>
        <taxon>Kineosporiales</taxon>
        <taxon>Kineosporiaceae</taxon>
        <taxon>Pseudokineococcus</taxon>
    </lineage>
</organism>
<evidence type="ECO:0000256" key="1">
    <source>
        <dbReference type="ARBA" id="ARBA00022741"/>
    </source>
</evidence>
<keyword evidence="3" id="KW-0067">ATP-binding</keyword>
<dbReference type="SUPFAM" id="SSF160467">
    <property type="entry name" value="PH0987 N-terminal domain-like"/>
    <property type="match status" value="1"/>
</dbReference>
<dbReference type="GO" id="GO:0005524">
    <property type="term" value="F:ATP binding"/>
    <property type="evidence" value="ECO:0007669"/>
    <property type="project" value="UniProtKB-KW"/>
</dbReference>
<gene>
    <name evidence="7" type="ORF">EDC03_1839</name>
</gene>
<dbReference type="InterPro" id="IPR003833">
    <property type="entry name" value="CT_C_D"/>
</dbReference>
<name>A0A3N1HLA2_9ACTN</name>
<dbReference type="Proteomes" id="UP000276232">
    <property type="component" value="Unassembled WGS sequence"/>
</dbReference>
<dbReference type="InParanoid" id="A0A3N1HLA2"/>
<dbReference type="Gene3D" id="3.30.1360.40">
    <property type="match status" value="1"/>
</dbReference>
<dbReference type="GO" id="GO:0016787">
    <property type="term" value="F:hydrolase activity"/>
    <property type="evidence" value="ECO:0007669"/>
    <property type="project" value="UniProtKB-KW"/>
</dbReference>
<dbReference type="EMBL" id="RJKN01000004">
    <property type="protein sequence ID" value="ROP43241.1"/>
    <property type="molecule type" value="Genomic_DNA"/>
</dbReference>